<protein>
    <recommendedName>
        <fullName evidence="4">3',5'-cyclic-nucleotide phosphodiesterase</fullName>
    </recommendedName>
</protein>
<name>A0A840ZNJ1_9HYPH</name>
<evidence type="ECO:0000313" key="2">
    <source>
        <dbReference type="EMBL" id="MBB5758467.1"/>
    </source>
</evidence>
<dbReference type="EMBL" id="JACHOP010000014">
    <property type="protein sequence ID" value="MBB5758467.1"/>
    <property type="molecule type" value="Genomic_DNA"/>
</dbReference>
<proteinExistence type="predicted"/>
<organism evidence="2 3">
    <name type="scientific">Methylorubrum rhodinum</name>
    <dbReference type="NCBI Taxonomy" id="29428"/>
    <lineage>
        <taxon>Bacteria</taxon>
        <taxon>Pseudomonadati</taxon>
        <taxon>Pseudomonadota</taxon>
        <taxon>Alphaproteobacteria</taxon>
        <taxon>Hyphomicrobiales</taxon>
        <taxon>Methylobacteriaceae</taxon>
        <taxon>Methylorubrum</taxon>
    </lineage>
</organism>
<reference evidence="2 3" key="1">
    <citation type="submission" date="2020-08" db="EMBL/GenBank/DDBJ databases">
        <title>Genomic Encyclopedia of Type Strains, Phase IV (KMG-IV): sequencing the most valuable type-strain genomes for metagenomic binning, comparative biology and taxonomic classification.</title>
        <authorList>
            <person name="Goeker M."/>
        </authorList>
    </citation>
    <scope>NUCLEOTIDE SEQUENCE [LARGE SCALE GENOMIC DNA]</scope>
    <source>
        <strain evidence="2 3">DSM 2163</strain>
    </source>
</reference>
<gene>
    <name evidence="2" type="ORF">HNR00_003189</name>
</gene>
<comment type="caution">
    <text evidence="2">The sequence shown here is derived from an EMBL/GenBank/DDBJ whole genome shotgun (WGS) entry which is preliminary data.</text>
</comment>
<evidence type="ECO:0000256" key="1">
    <source>
        <dbReference type="SAM" id="SignalP"/>
    </source>
</evidence>
<evidence type="ECO:0008006" key="4">
    <source>
        <dbReference type="Google" id="ProtNLM"/>
    </source>
</evidence>
<feature type="chain" id="PRO_5032557665" description="3',5'-cyclic-nucleotide phosphodiesterase" evidence="1">
    <location>
        <begin position="22"/>
        <end position="84"/>
    </location>
</feature>
<feature type="signal peptide" evidence="1">
    <location>
        <begin position="1"/>
        <end position="21"/>
    </location>
</feature>
<keyword evidence="3" id="KW-1185">Reference proteome</keyword>
<sequence>MPVRLMLSAALLTGLASAALAAPMSPEDKAVLQQQCMGDFTLHCAGLPPEDGPEVQACFQKNMAKLSPGCQNAIQTFKQQGKKG</sequence>
<dbReference type="AlphaFoldDB" id="A0A840ZNJ1"/>
<dbReference type="Proteomes" id="UP000583454">
    <property type="component" value="Unassembled WGS sequence"/>
</dbReference>
<dbReference type="RefSeq" id="WP_056245438.1">
    <property type="nucleotide sequence ID" value="NZ_JACHOP010000014.1"/>
</dbReference>
<accession>A0A840ZNJ1</accession>
<keyword evidence="1" id="KW-0732">Signal</keyword>
<evidence type="ECO:0000313" key="3">
    <source>
        <dbReference type="Proteomes" id="UP000583454"/>
    </source>
</evidence>